<dbReference type="EMBL" id="CP155447">
    <property type="protein sequence ID" value="XBH04893.1"/>
    <property type="molecule type" value="Genomic_DNA"/>
</dbReference>
<dbReference type="InterPro" id="IPR056133">
    <property type="entry name" value="DUF7716"/>
</dbReference>
<gene>
    <name evidence="2" type="ORF">V5E97_02430</name>
</gene>
<accession>A0AAU7CII6</accession>
<name>A0AAU7CII6_9BACT</name>
<proteinExistence type="predicted"/>
<dbReference type="Pfam" id="PF24832">
    <property type="entry name" value="DUF7716"/>
    <property type="match status" value="1"/>
</dbReference>
<reference evidence="2" key="1">
    <citation type="submission" date="2024-05" db="EMBL/GenBank/DDBJ databases">
        <title>Planctomycetes of the genus Singulisphaera possess chitinolytic capabilities.</title>
        <authorList>
            <person name="Ivanova A."/>
        </authorList>
    </citation>
    <scope>NUCLEOTIDE SEQUENCE</scope>
    <source>
        <strain evidence="2">Ch08T</strain>
    </source>
</reference>
<feature type="domain" description="DUF7716" evidence="1">
    <location>
        <begin position="3"/>
        <end position="92"/>
    </location>
</feature>
<sequence>MLLTEVIEILEEFDVDQTIYVADNAPDAVAAVDYETDDGDIPASAKGMCYLLEVSRARDAIRVWSDWREGRQPTLDEKVQAVIYYAENDAFMPGTKRGG</sequence>
<dbReference type="RefSeq" id="WP_406697693.1">
    <property type="nucleotide sequence ID" value="NZ_CP155447.1"/>
</dbReference>
<protein>
    <recommendedName>
        <fullName evidence="1">DUF7716 domain-containing protein</fullName>
    </recommendedName>
</protein>
<dbReference type="AlphaFoldDB" id="A0AAU7CII6"/>
<evidence type="ECO:0000259" key="1">
    <source>
        <dbReference type="Pfam" id="PF24832"/>
    </source>
</evidence>
<evidence type="ECO:0000313" key="2">
    <source>
        <dbReference type="EMBL" id="XBH04893.1"/>
    </source>
</evidence>
<organism evidence="2">
    <name type="scientific">Singulisphaera sp. Ch08</name>
    <dbReference type="NCBI Taxonomy" id="3120278"/>
    <lineage>
        <taxon>Bacteria</taxon>
        <taxon>Pseudomonadati</taxon>
        <taxon>Planctomycetota</taxon>
        <taxon>Planctomycetia</taxon>
        <taxon>Isosphaerales</taxon>
        <taxon>Isosphaeraceae</taxon>
        <taxon>Singulisphaera</taxon>
    </lineage>
</organism>